<dbReference type="STRING" id="356660.SAMN05444336_10353"/>
<name>A0A1H2YAF6_9RHOB</name>
<dbReference type="Pfam" id="PF07370">
    <property type="entry name" value="DUF1489"/>
    <property type="match status" value="1"/>
</dbReference>
<evidence type="ECO:0000313" key="1">
    <source>
        <dbReference type="EMBL" id="SDX01818.1"/>
    </source>
</evidence>
<reference evidence="1 2" key="1">
    <citation type="submission" date="2016-10" db="EMBL/GenBank/DDBJ databases">
        <authorList>
            <person name="de Groot N.N."/>
        </authorList>
    </citation>
    <scope>NUCLEOTIDE SEQUENCE [LARGE SCALE GENOMIC DNA]</scope>
    <source>
        <strain evidence="1 2">DSM 17890</strain>
    </source>
</reference>
<evidence type="ECO:0008006" key="3">
    <source>
        <dbReference type="Google" id="ProtNLM"/>
    </source>
</evidence>
<protein>
    <recommendedName>
        <fullName evidence="3">Lysophospholipase</fullName>
    </recommendedName>
</protein>
<dbReference type="PIRSF" id="PIRSF032025">
    <property type="entry name" value="UCP032025"/>
    <property type="match status" value="1"/>
</dbReference>
<gene>
    <name evidence="1" type="ORF">SAMN05444336_10353</name>
</gene>
<dbReference type="InterPro" id="IPR008320">
    <property type="entry name" value="UCP032025"/>
</dbReference>
<sequence length="155" mass="17008">MTSTAADPAPSVHMVKLCVGAERVEDLEGWQRARAAERLATGRDPRPRHVTRMWPKRGDELVAGGSLYWVFKGQVLARQRIEALERVEGEDGVARCAIVLNPEIHRTEAAPRRPFQGWRYLTPEAAPADLGAATGTPGADLPPELRRALADIGVR</sequence>
<dbReference type="AlphaFoldDB" id="A0A1H2YAF6"/>
<accession>A0A1H2YAF6</accession>
<proteinExistence type="predicted"/>
<keyword evidence="2" id="KW-1185">Reference proteome</keyword>
<dbReference type="Proteomes" id="UP000199118">
    <property type="component" value="Unassembled WGS sequence"/>
</dbReference>
<organism evidence="1 2">
    <name type="scientific">Albimonas donghaensis</name>
    <dbReference type="NCBI Taxonomy" id="356660"/>
    <lineage>
        <taxon>Bacteria</taxon>
        <taxon>Pseudomonadati</taxon>
        <taxon>Pseudomonadota</taxon>
        <taxon>Alphaproteobacteria</taxon>
        <taxon>Rhodobacterales</taxon>
        <taxon>Paracoccaceae</taxon>
        <taxon>Albimonas</taxon>
    </lineage>
</organism>
<evidence type="ECO:0000313" key="2">
    <source>
        <dbReference type="Proteomes" id="UP000199118"/>
    </source>
</evidence>
<dbReference type="EMBL" id="FNMZ01000003">
    <property type="protein sequence ID" value="SDX01818.1"/>
    <property type="molecule type" value="Genomic_DNA"/>
</dbReference>